<comment type="catalytic activity">
    <reaction evidence="1">
        <text>Endonucleolytic cleavage to 5'-phosphomonoester.</text>
        <dbReference type="EC" id="3.1.26.4"/>
    </reaction>
</comment>
<sequence length="153" mass="17228">MVRIFTDGAAKGNPGPGGYGVVLKFGKHQKELSEGFRLTTNNRMELMAVIKGLQALNTTEYPVQIFSDSKYVVDAIEKGWLWGWQKKGFKDKKNPDLWLRYIPLHLKFKPKFFWVKGHAGHPENERCDQLAVAAAEGIDLKVDVGYENSVSSS</sequence>
<dbReference type="InterPro" id="IPR036397">
    <property type="entry name" value="RNaseH_sf"/>
</dbReference>
<dbReference type="SUPFAM" id="SSF53098">
    <property type="entry name" value="Ribonuclease H-like"/>
    <property type="match status" value="1"/>
</dbReference>
<dbReference type="Pfam" id="PF00075">
    <property type="entry name" value="RNase_H"/>
    <property type="match status" value="1"/>
</dbReference>
<evidence type="ECO:0000313" key="12">
    <source>
        <dbReference type="EMBL" id="TDQ13688.1"/>
    </source>
</evidence>
<name>A0A4R6T1P0_9BACT</name>
<feature type="domain" description="RNase H type-1" evidence="11">
    <location>
        <begin position="1"/>
        <end position="136"/>
    </location>
</feature>
<evidence type="ECO:0000256" key="8">
    <source>
        <dbReference type="ARBA" id="ARBA00022759"/>
    </source>
</evidence>
<keyword evidence="6" id="KW-0540">Nuclease</keyword>
<dbReference type="RefSeq" id="WP_133558010.1">
    <property type="nucleotide sequence ID" value="NZ_SNYF01000010.1"/>
</dbReference>
<dbReference type="InterPro" id="IPR050092">
    <property type="entry name" value="RNase_H"/>
</dbReference>
<dbReference type="GO" id="GO:0046872">
    <property type="term" value="F:metal ion binding"/>
    <property type="evidence" value="ECO:0007669"/>
    <property type="project" value="UniProtKB-KW"/>
</dbReference>
<evidence type="ECO:0000256" key="1">
    <source>
        <dbReference type="ARBA" id="ARBA00000077"/>
    </source>
</evidence>
<dbReference type="Gene3D" id="3.30.420.10">
    <property type="entry name" value="Ribonuclease H-like superfamily/Ribonuclease H"/>
    <property type="match status" value="1"/>
</dbReference>
<dbReference type="AlphaFoldDB" id="A0A4R6T1P0"/>
<evidence type="ECO:0000256" key="7">
    <source>
        <dbReference type="ARBA" id="ARBA00022723"/>
    </source>
</evidence>
<evidence type="ECO:0000256" key="5">
    <source>
        <dbReference type="ARBA" id="ARBA00012180"/>
    </source>
</evidence>
<dbReference type="EMBL" id="SNYF01000010">
    <property type="protein sequence ID" value="TDQ13688.1"/>
    <property type="molecule type" value="Genomic_DNA"/>
</dbReference>
<dbReference type="PANTHER" id="PTHR10642">
    <property type="entry name" value="RIBONUCLEASE H1"/>
    <property type="match status" value="1"/>
</dbReference>
<dbReference type="InterPro" id="IPR012337">
    <property type="entry name" value="RNaseH-like_sf"/>
</dbReference>
<comment type="cofactor">
    <cofactor evidence="2">
        <name>Mg(2+)</name>
        <dbReference type="ChEBI" id="CHEBI:18420"/>
    </cofactor>
</comment>
<gene>
    <name evidence="12" type="ORF">DFQ04_3412</name>
</gene>
<keyword evidence="9" id="KW-0378">Hydrolase</keyword>
<evidence type="ECO:0000256" key="9">
    <source>
        <dbReference type="ARBA" id="ARBA00022801"/>
    </source>
</evidence>
<dbReference type="Proteomes" id="UP000294535">
    <property type="component" value="Unassembled WGS sequence"/>
</dbReference>
<evidence type="ECO:0000256" key="6">
    <source>
        <dbReference type="ARBA" id="ARBA00022722"/>
    </source>
</evidence>
<dbReference type="GO" id="GO:0003676">
    <property type="term" value="F:nucleic acid binding"/>
    <property type="evidence" value="ECO:0007669"/>
    <property type="project" value="InterPro"/>
</dbReference>
<evidence type="ECO:0000256" key="3">
    <source>
        <dbReference type="ARBA" id="ARBA00005300"/>
    </source>
</evidence>
<dbReference type="InterPro" id="IPR022892">
    <property type="entry name" value="RNaseHI"/>
</dbReference>
<dbReference type="PANTHER" id="PTHR10642:SF26">
    <property type="entry name" value="RIBONUCLEASE H1"/>
    <property type="match status" value="1"/>
</dbReference>
<evidence type="ECO:0000256" key="4">
    <source>
        <dbReference type="ARBA" id="ARBA00011245"/>
    </source>
</evidence>
<dbReference type="InterPro" id="IPR002156">
    <property type="entry name" value="RNaseH_domain"/>
</dbReference>
<evidence type="ECO:0000259" key="11">
    <source>
        <dbReference type="PROSITE" id="PS50879"/>
    </source>
</evidence>
<dbReference type="GO" id="GO:0043137">
    <property type="term" value="P:DNA replication, removal of RNA primer"/>
    <property type="evidence" value="ECO:0007669"/>
    <property type="project" value="TreeGrafter"/>
</dbReference>
<keyword evidence="13" id="KW-1185">Reference proteome</keyword>
<dbReference type="CDD" id="cd09278">
    <property type="entry name" value="RNase_HI_prokaryote_like"/>
    <property type="match status" value="1"/>
</dbReference>
<accession>A0A4R6T1P0</accession>
<comment type="similarity">
    <text evidence="3">Belongs to the RNase H family.</text>
</comment>
<evidence type="ECO:0000313" key="13">
    <source>
        <dbReference type="Proteomes" id="UP000294535"/>
    </source>
</evidence>
<comment type="caution">
    <text evidence="12">The sequence shown here is derived from an EMBL/GenBank/DDBJ whole genome shotgun (WGS) entry which is preliminary data.</text>
</comment>
<dbReference type="PROSITE" id="PS50879">
    <property type="entry name" value="RNASE_H_1"/>
    <property type="match status" value="1"/>
</dbReference>
<evidence type="ECO:0000256" key="2">
    <source>
        <dbReference type="ARBA" id="ARBA00001946"/>
    </source>
</evidence>
<proteinExistence type="inferred from homology"/>
<keyword evidence="7" id="KW-0479">Metal-binding</keyword>
<keyword evidence="8" id="KW-0255">Endonuclease</keyword>
<dbReference type="GO" id="GO:0004523">
    <property type="term" value="F:RNA-DNA hybrid ribonuclease activity"/>
    <property type="evidence" value="ECO:0007669"/>
    <property type="project" value="UniProtKB-EC"/>
</dbReference>
<keyword evidence="10" id="KW-0460">Magnesium</keyword>
<organism evidence="12 13">
    <name type="scientific">Algoriphagus boseongensis</name>
    <dbReference type="NCBI Taxonomy" id="1442587"/>
    <lineage>
        <taxon>Bacteria</taxon>
        <taxon>Pseudomonadati</taxon>
        <taxon>Bacteroidota</taxon>
        <taxon>Cytophagia</taxon>
        <taxon>Cytophagales</taxon>
        <taxon>Cyclobacteriaceae</taxon>
        <taxon>Algoriphagus</taxon>
    </lineage>
</organism>
<protein>
    <recommendedName>
        <fullName evidence="5">ribonuclease H</fullName>
        <ecNumber evidence="5">3.1.26.4</ecNumber>
    </recommendedName>
</protein>
<dbReference type="NCBIfam" id="NF001236">
    <property type="entry name" value="PRK00203.1"/>
    <property type="match status" value="1"/>
</dbReference>
<reference evidence="12 13" key="1">
    <citation type="submission" date="2019-03" db="EMBL/GenBank/DDBJ databases">
        <title>Genomic Encyclopedia of Type Strains, Phase III (KMG-III): the genomes of soil and plant-associated and newly described type strains.</title>
        <authorList>
            <person name="Whitman W."/>
        </authorList>
    </citation>
    <scope>NUCLEOTIDE SEQUENCE [LARGE SCALE GENOMIC DNA]</scope>
    <source>
        <strain evidence="12 13">CECT 8446</strain>
    </source>
</reference>
<dbReference type="OrthoDB" id="7845843at2"/>
<comment type="subunit">
    <text evidence="4">Monomer.</text>
</comment>
<evidence type="ECO:0000256" key="10">
    <source>
        <dbReference type="ARBA" id="ARBA00022842"/>
    </source>
</evidence>
<dbReference type="EC" id="3.1.26.4" evidence="5"/>